<proteinExistence type="predicted"/>
<comment type="caution">
    <text evidence="5">The sequence shown here is derived from an EMBL/GenBank/DDBJ whole genome shotgun (WGS) entry which is preliminary data.</text>
</comment>
<dbReference type="InterPro" id="IPR016032">
    <property type="entry name" value="Sig_transdc_resp-reg_C-effctor"/>
</dbReference>
<dbReference type="InterPro" id="IPR036388">
    <property type="entry name" value="WH-like_DNA-bd_sf"/>
</dbReference>
<organism evidence="5 6">
    <name type="scientific">Lipingzhangella halophila</name>
    <dbReference type="NCBI Taxonomy" id="1783352"/>
    <lineage>
        <taxon>Bacteria</taxon>
        <taxon>Bacillati</taxon>
        <taxon>Actinomycetota</taxon>
        <taxon>Actinomycetes</taxon>
        <taxon>Streptosporangiales</taxon>
        <taxon>Nocardiopsidaceae</taxon>
        <taxon>Lipingzhangella</taxon>
    </lineage>
</organism>
<name>A0A7W7W2B8_9ACTN</name>
<dbReference type="SUPFAM" id="SSF46894">
    <property type="entry name" value="C-terminal effector domain of the bipartite response regulators"/>
    <property type="match status" value="1"/>
</dbReference>
<gene>
    <name evidence="5" type="ORF">F4561_001419</name>
</gene>
<dbReference type="InterPro" id="IPR011990">
    <property type="entry name" value="TPR-like_helical_dom_sf"/>
</dbReference>
<evidence type="ECO:0000313" key="5">
    <source>
        <dbReference type="EMBL" id="MBB4930599.1"/>
    </source>
</evidence>
<dbReference type="Gene3D" id="1.10.10.10">
    <property type="entry name" value="Winged helix-like DNA-binding domain superfamily/Winged helix DNA-binding domain"/>
    <property type="match status" value="1"/>
</dbReference>
<protein>
    <submittedName>
        <fullName evidence="5">DNA-binding NarL/FixJ family response regulator</fullName>
    </submittedName>
</protein>
<keyword evidence="2 5" id="KW-0238">DNA-binding</keyword>
<keyword evidence="1" id="KW-0805">Transcription regulation</keyword>
<dbReference type="SUPFAM" id="SSF48452">
    <property type="entry name" value="TPR-like"/>
    <property type="match status" value="1"/>
</dbReference>
<evidence type="ECO:0000259" key="4">
    <source>
        <dbReference type="PROSITE" id="PS50043"/>
    </source>
</evidence>
<dbReference type="Pfam" id="PF00196">
    <property type="entry name" value="GerE"/>
    <property type="match status" value="1"/>
</dbReference>
<evidence type="ECO:0000313" key="6">
    <source>
        <dbReference type="Proteomes" id="UP000523007"/>
    </source>
</evidence>
<dbReference type="PANTHER" id="PTHR44688">
    <property type="entry name" value="DNA-BINDING TRANSCRIPTIONAL ACTIVATOR DEVR_DOSR"/>
    <property type="match status" value="1"/>
</dbReference>
<accession>A0A7W7W2B8</accession>
<evidence type="ECO:0000256" key="3">
    <source>
        <dbReference type="ARBA" id="ARBA00023163"/>
    </source>
</evidence>
<dbReference type="CDD" id="cd06170">
    <property type="entry name" value="LuxR_C_like"/>
    <property type="match status" value="1"/>
</dbReference>
<dbReference type="Proteomes" id="UP000523007">
    <property type="component" value="Unassembled WGS sequence"/>
</dbReference>
<reference evidence="5 6" key="1">
    <citation type="submission" date="2020-08" db="EMBL/GenBank/DDBJ databases">
        <title>Sequencing the genomes of 1000 actinobacteria strains.</title>
        <authorList>
            <person name="Klenk H.-P."/>
        </authorList>
    </citation>
    <scope>NUCLEOTIDE SEQUENCE [LARGE SCALE GENOMIC DNA]</scope>
    <source>
        <strain evidence="5 6">DSM 102030</strain>
    </source>
</reference>
<evidence type="ECO:0000256" key="1">
    <source>
        <dbReference type="ARBA" id="ARBA00023015"/>
    </source>
</evidence>
<dbReference type="EMBL" id="JACHJT010000001">
    <property type="protein sequence ID" value="MBB4930599.1"/>
    <property type="molecule type" value="Genomic_DNA"/>
</dbReference>
<dbReference type="RefSeq" id="WP_184575915.1">
    <property type="nucleotide sequence ID" value="NZ_JACHJT010000001.1"/>
</dbReference>
<dbReference type="Gene3D" id="1.25.40.10">
    <property type="entry name" value="Tetratricopeptide repeat domain"/>
    <property type="match status" value="1"/>
</dbReference>
<dbReference type="GO" id="GO:0003677">
    <property type="term" value="F:DNA binding"/>
    <property type="evidence" value="ECO:0007669"/>
    <property type="project" value="UniProtKB-KW"/>
</dbReference>
<dbReference type="PROSITE" id="PS50043">
    <property type="entry name" value="HTH_LUXR_2"/>
    <property type="match status" value="1"/>
</dbReference>
<feature type="domain" description="HTH luxR-type" evidence="4">
    <location>
        <begin position="476"/>
        <end position="541"/>
    </location>
</feature>
<keyword evidence="3" id="KW-0804">Transcription</keyword>
<keyword evidence="6" id="KW-1185">Reference proteome</keyword>
<dbReference type="InterPro" id="IPR000792">
    <property type="entry name" value="Tscrpt_reg_LuxR_C"/>
</dbReference>
<dbReference type="GO" id="GO:0006355">
    <property type="term" value="P:regulation of DNA-templated transcription"/>
    <property type="evidence" value="ECO:0007669"/>
    <property type="project" value="InterPro"/>
</dbReference>
<dbReference type="PANTHER" id="PTHR44688:SF16">
    <property type="entry name" value="DNA-BINDING TRANSCRIPTIONAL ACTIVATOR DEVR_DOSR"/>
    <property type="match status" value="1"/>
</dbReference>
<dbReference type="SMART" id="SM00421">
    <property type="entry name" value="HTH_LUXR"/>
    <property type="match status" value="1"/>
</dbReference>
<dbReference type="PROSITE" id="PS00622">
    <property type="entry name" value="HTH_LUXR_1"/>
    <property type="match status" value="1"/>
</dbReference>
<evidence type="ECO:0000256" key="2">
    <source>
        <dbReference type="ARBA" id="ARBA00023125"/>
    </source>
</evidence>
<dbReference type="PRINTS" id="PR00038">
    <property type="entry name" value="HTHLUXR"/>
</dbReference>
<dbReference type="AlphaFoldDB" id="A0A7W7W2B8"/>
<sequence>MGQGSERRLEEVRRLAESSRWREAYELLTLADVSALGPADLELFADCAWWRCRVEEEIDLRQRAFAGFVAAQEPRRAAYAAWLLSIRYGLRGDSTTSSGWLQRAHRQLADEPVGVEHGYLACSQTEQALGQGQVEQAAQHARWAVELGQRFADPNLTALGMSWQGLCCLARNDVDGGVLLLDEVMTSVGAGELDPHFTGWVYCFVIGMCMSVADLQRAGQWAQAAWRWASSLPEATPYHGLCRVRQVEVMSLRGELDAAEDQAHRACAEMMEFEPRLAGEAYYVTGEVLRRKGKLDAAEAAFAEARELGHDPQPGLARIRLEQGRVDEAASSLRAALAVPGRPPFQQMTLLAARLEVALVTEELYTARTMCEQMAAVADEVPSDALAAAAATAHGRLRLAEGDAEAALAQLRPAAASWRALELACEVAETRSLIGLATRALGDREGAEQELRAAHRQLERLGATADATRIAAMLGDRDALRGLTERECEVLSLVASGRTNREIAAELVVSKHTVARHLSNIFTKLGVSSRTAAATFAIEHDLA</sequence>